<gene>
    <name evidence="7" type="ORF">C435_07555</name>
</gene>
<reference evidence="7 8" key="1">
    <citation type="journal article" date="2014" name="PLoS Genet.">
        <title>Phylogenetically driven sequencing of extremely halophilic archaea reveals strategies for static and dynamic osmo-response.</title>
        <authorList>
            <person name="Becker E.A."/>
            <person name="Seitzer P.M."/>
            <person name="Tritt A."/>
            <person name="Larsen D."/>
            <person name="Krusor M."/>
            <person name="Yao A.I."/>
            <person name="Wu D."/>
            <person name="Madern D."/>
            <person name="Eisen J.A."/>
            <person name="Darling A.E."/>
            <person name="Facciotti M.T."/>
        </authorList>
    </citation>
    <scope>NUCLEOTIDE SEQUENCE [LARGE SCALE GENOMIC DNA]</scope>
    <source>
        <strain evidence="7 8">ATCC 33799</strain>
    </source>
</reference>
<dbReference type="PIRSF" id="PIRSF035875">
    <property type="entry name" value="RNase_BN"/>
    <property type="match status" value="1"/>
</dbReference>
<evidence type="ECO:0000256" key="4">
    <source>
        <dbReference type="ARBA" id="ARBA00022989"/>
    </source>
</evidence>
<name>M0KGU4_9EURY</name>
<evidence type="ECO:0000256" key="3">
    <source>
        <dbReference type="ARBA" id="ARBA00022692"/>
    </source>
</evidence>
<evidence type="ECO:0000256" key="5">
    <source>
        <dbReference type="ARBA" id="ARBA00023136"/>
    </source>
</evidence>
<evidence type="ECO:0000256" key="2">
    <source>
        <dbReference type="ARBA" id="ARBA00022475"/>
    </source>
</evidence>
<keyword evidence="8" id="KW-1185">Reference proteome</keyword>
<feature type="transmembrane region" description="Helical" evidence="6">
    <location>
        <begin position="180"/>
        <end position="201"/>
    </location>
</feature>
<feature type="transmembrane region" description="Helical" evidence="6">
    <location>
        <begin position="148"/>
        <end position="168"/>
    </location>
</feature>
<accession>M0KGU4</accession>
<dbReference type="GO" id="GO:0005886">
    <property type="term" value="C:plasma membrane"/>
    <property type="evidence" value="ECO:0007669"/>
    <property type="project" value="UniProtKB-SubCell"/>
</dbReference>
<dbReference type="PATRIC" id="fig|662475.6.peg.1465"/>
<proteinExistence type="predicted"/>
<evidence type="ECO:0000256" key="1">
    <source>
        <dbReference type="ARBA" id="ARBA00004651"/>
    </source>
</evidence>
<dbReference type="Proteomes" id="UP000011687">
    <property type="component" value="Unassembled WGS sequence"/>
</dbReference>
<feature type="transmembrane region" description="Helical" evidence="6">
    <location>
        <begin position="48"/>
        <end position="77"/>
    </location>
</feature>
<feature type="transmembrane region" description="Helical" evidence="6">
    <location>
        <begin position="213"/>
        <end position="233"/>
    </location>
</feature>
<dbReference type="EMBL" id="AOLS01000038">
    <property type="protein sequence ID" value="EMA20411.1"/>
    <property type="molecule type" value="Genomic_DNA"/>
</dbReference>
<comment type="subcellular location">
    <subcellularLocation>
        <location evidence="1">Cell membrane</location>
        <topology evidence="1">Multi-pass membrane protein</topology>
    </subcellularLocation>
</comment>
<dbReference type="AlphaFoldDB" id="M0KGU4"/>
<evidence type="ECO:0000313" key="7">
    <source>
        <dbReference type="EMBL" id="EMA20411.1"/>
    </source>
</evidence>
<comment type="caution">
    <text evidence="7">The sequence shown here is derived from an EMBL/GenBank/DDBJ whole genome shotgun (WGS) entry which is preliminary data.</text>
</comment>
<feature type="transmembrane region" description="Helical" evidence="6">
    <location>
        <begin position="239"/>
        <end position="272"/>
    </location>
</feature>
<keyword evidence="5 6" id="KW-0472">Membrane</keyword>
<keyword evidence="3 6" id="KW-0812">Transmembrane</keyword>
<evidence type="ECO:0000256" key="6">
    <source>
        <dbReference type="SAM" id="Phobius"/>
    </source>
</evidence>
<dbReference type="PANTHER" id="PTHR30213:SF0">
    <property type="entry name" value="UPF0761 MEMBRANE PROTEIN YIHY"/>
    <property type="match status" value="1"/>
</dbReference>
<keyword evidence="4 6" id="KW-1133">Transmembrane helix</keyword>
<dbReference type="InterPro" id="IPR017039">
    <property type="entry name" value="Virul_fac_BrkB"/>
</dbReference>
<evidence type="ECO:0000313" key="8">
    <source>
        <dbReference type="Proteomes" id="UP000011687"/>
    </source>
</evidence>
<dbReference type="PANTHER" id="PTHR30213">
    <property type="entry name" value="INNER MEMBRANE PROTEIN YHJD"/>
    <property type="match status" value="1"/>
</dbReference>
<sequence>MYCEYRSAIDHSHHHRNAPQTPMSGLVTGREIVQTARDENVPFMGASIAYYAIASIVPLLALLLAALSTFGGTVTLLELLRTVLSENGQVILTELLENTRGHGATGTLSLVLVVWSGSKVFRGLSVAFTEVYGEVTDISLPAQLVRSAVVMGVLLGAVVFLSATSVALTYVKFQVPYPTLVGNVAAFAALGVAFVPIYYVLPPVKTSLTHVAPGALFAAAGWITIQVGFFYYAGTAGRYAAYGYLGALLLFVTALYLAAIVLLLGVVVNATLDW</sequence>
<keyword evidence="2" id="KW-1003">Cell membrane</keyword>
<protein>
    <submittedName>
        <fullName evidence="7">Ribonuclease BN</fullName>
    </submittedName>
</protein>
<organism evidence="7 8">
    <name type="scientific">Haloarcula marismortui ATCC 33799</name>
    <dbReference type="NCBI Taxonomy" id="662475"/>
    <lineage>
        <taxon>Archaea</taxon>
        <taxon>Methanobacteriati</taxon>
        <taxon>Methanobacteriota</taxon>
        <taxon>Stenosarchaea group</taxon>
        <taxon>Halobacteria</taxon>
        <taxon>Halobacteriales</taxon>
        <taxon>Haloarculaceae</taxon>
        <taxon>Haloarcula</taxon>
    </lineage>
</organism>
<dbReference type="Pfam" id="PF03631">
    <property type="entry name" value="Virul_fac_BrkB"/>
    <property type="match status" value="1"/>
</dbReference>